<dbReference type="OrthoDB" id="4307003at2"/>
<keyword evidence="3" id="KW-1185">Reference proteome</keyword>
<dbReference type="Gene3D" id="1.10.3480.10">
    <property type="entry name" value="TorD-like"/>
    <property type="match status" value="1"/>
</dbReference>
<keyword evidence="1" id="KW-0534">Nitrate assimilation</keyword>
<dbReference type="InterPro" id="IPR003765">
    <property type="entry name" value="NO3_reductase_chaperone_NarJ"/>
</dbReference>
<evidence type="ECO:0000256" key="1">
    <source>
        <dbReference type="ARBA" id="ARBA00023063"/>
    </source>
</evidence>
<dbReference type="AlphaFoldDB" id="A0A4Q2RKB3"/>
<dbReference type="InterPro" id="IPR036411">
    <property type="entry name" value="TorD-like_sf"/>
</dbReference>
<dbReference type="GO" id="GO:0051131">
    <property type="term" value="P:chaperone-mediated protein complex assembly"/>
    <property type="evidence" value="ECO:0007669"/>
    <property type="project" value="InterPro"/>
</dbReference>
<dbReference type="InterPro" id="IPR020945">
    <property type="entry name" value="DMSO/NO3_reduct_chaperone"/>
</dbReference>
<evidence type="ECO:0000313" key="2">
    <source>
        <dbReference type="EMBL" id="RYB88818.1"/>
    </source>
</evidence>
<organism evidence="2 3">
    <name type="scientific">Nocardioides glacieisoli</name>
    <dbReference type="NCBI Taxonomy" id="1168730"/>
    <lineage>
        <taxon>Bacteria</taxon>
        <taxon>Bacillati</taxon>
        <taxon>Actinomycetota</taxon>
        <taxon>Actinomycetes</taxon>
        <taxon>Propionibacteriales</taxon>
        <taxon>Nocardioidaceae</taxon>
        <taxon>Nocardioides</taxon>
    </lineage>
</organism>
<sequence length="233" mass="25403">MFRRRGAAVRDADAARVWAVCSVLLDYPTEEMVSSLDDLESLVPDDEHLVGLIRHMRGATLAELQQDYVVTFDHTRKCALYLTYFAYGDTRRRGAALVQFKEAYRRGGVEWSEEHGELPDHLCAVLQFGATVDLAIGRQLLEDHRAGVEMLRLALTGWRNDDGSTGSPWAAALVAICATLRELRGEEADAVRRLVEQGPPAEEVGLSGYGADPALATGPTIISSAAIPVGAPR</sequence>
<dbReference type="EMBL" id="SDWS01000010">
    <property type="protein sequence ID" value="RYB88818.1"/>
    <property type="molecule type" value="Genomic_DNA"/>
</dbReference>
<protein>
    <submittedName>
        <fullName evidence="2">Nitrate reductase molybdenum cofactor assembly chaperone</fullName>
    </submittedName>
</protein>
<dbReference type="Pfam" id="PF02613">
    <property type="entry name" value="Nitrate_red_del"/>
    <property type="match status" value="1"/>
</dbReference>
<dbReference type="SUPFAM" id="SSF89155">
    <property type="entry name" value="TorD-like"/>
    <property type="match status" value="1"/>
</dbReference>
<proteinExistence type="predicted"/>
<dbReference type="PANTHER" id="PTHR43680">
    <property type="entry name" value="NITRATE REDUCTASE MOLYBDENUM COFACTOR ASSEMBLY CHAPERONE"/>
    <property type="match status" value="1"/>
</dbReference>
<reference evidence="2 3" key="1">
    <citation type="submission" date="2019-01" db="EMBL/GenBank/DDBJ databases">
        <title>Novel species of Nocardioides.</title>
        <authorList>
            <person name="Liu Q."/>
            <person name="Xin Y.-H."/>
        </authorList>
    </citation>
    <scope>NUCLEOTIDE SEQUENCE [LARGE SCALE GENOMIC DNA]</scope>
    <source>
        <strain evidence="2 3">HLT3-15</strain>
    </source>
</reference>
<dbReference type="Proteomes" id="UP000291838">
    <property type="component" value="Unassembled WGS sequence"/>
</dbReference>
<evidence type="ECO:0000313" key="3">
    <source>
        <dbReference type="Proteomes" id="UP000291838"/>
    </source>
</evidence>
<dbReference type="GO" id="GO:0051082">
    <property type="term" value="F:unfolded protein binding"/>
    <property type="evidence" value="ECO:0007669"/>
    <property type="project" value="InterPro"/>
</dbReference>
<dbReference type="NCBIfam" id="TIGR00684">
    <property type="entry name" value="narJ"/>
    <property type="match status" value="1"/>
</dbReference>
<comment type="caution">
    <text evidence="2">The sequence shown here is derived from an EMBL/GenBank/DDBJ whole genome shotgun (WGS) entry which is preliminary data.</text>
</comment>
<dbReference type="GO" id="GO:0042128">
    <property type="term" value="P:nitrate assimilation"/>
    <property type="evidence" value="ECO:0007669"/>
    <property type="project" value="UniProtKB-KW"/>
</dbReference>
<dbReference type="RefSeq" id="WP_129478634.1">
    <property type="nucleotide sequence ID" value="NZ_SDWS01000010.1"/>
</dbReference>
<gene>
    <name evidence="2" type="primary">narJ</name>
    <name evidence="2" type="ORF">EUA06_18725</name>
</gene>
<dbReference type="PANTHER" id="PTHR43680:SF2">
    <property type="entry name" value="NITRATE REDUCTASE MOLYBDENUM COFACTOR ASSEMBLY CHAPERONE NARJ"/>
    <property type="match status" value="1"/>
</dbReference>
<dbReference type="GO" id="GO:0016530">
    <property type="term" value="F:metallochaperone activity"/>
    <property type="evidence" value="ECO:0007669"/>
    <property type="project" value="TreeGrafter"/>
</dbReference>
<accession>A0A4Q2RKB3</accession>
<name>A0A4Q2RKB3_9ACTN</name>